<feature type="compositionally biased region" description="Basic and acidic residues" evidence="1">
    <location>
        <begin position="712"/>
        <end position="735"/>
    </location>
</feature>
<feature type="compositionally biased region" description="Polar residues" evidence="1">
    <location>
        <begin position="783"/>
        <end position="799"/>
    </location>
</feature>
<feature type="compositionally biased region" description="Basic and acidic residues" evidence="1">
    <location>
        <begin position="56"/>
        <end position="67"/>
    </location>
</feature>
<dbReference type="AlphaFoldDB" id="A0A0N4TLV2"/>
<dbReference type="EMBL" id="UZAD01013153">
    <property type="protein sequence ID" value="VDN90535.1"/>
    <property type="molecule type" value="Genomic_DNA"/>
</dbReference>
<dbReference type="Pfam" id="PF02205">
    <property type="entry name" value="WH2"/>
    <property type="match status" value="3"/>
</dbReference>
<dbReference type="WBParaSite" id="BPAG_0000938701-mRNA-1">
    <property type="protein sequence ID" value="BPAG_0000938701-mRNA-1"/>
    <property type="gene ID" value="BPAG_0000938701"/>
</dbReference>
<feature type="domain" description="WH2" evidence="2">
    <location>
        <begin position="156"/>
        <end position="173"/>
    </location>
</feature>
<dbReference type="PANTHER" id="PTHR45691">
    <property type="entry name" value="PROTEIN DIAPHANOUS"/>
    <property type="match status" value="1"/>
</dbReference>
<dbReference type="InterPro" id="IPR003124">
    <property type="entry name" value="WH2_dom"/>
</dbReference>
<dbReference type="GO" id="GO:0005884">
    <property type="term" value="C:actin filament"/>
    <property type="evidence" value="ECO:0007669"/>
    <property type="project" value="TreeGrafter"/>
</dbReference>
<protein>
    <submittedName>
        <fullName evidence="5">WH2 domain-containing protein</fullName>
    </submittedName>
</protein>
<reference evidence="5" key="1">
    <citation type="submission" date="2017-02" db="UniProtKB">
        <authorList>
            <consortium name="WormBaseParasite"/>
        </authorList>
    </citation>
    <scope>IDENTIFICATION</scope>
</reference>
<feature type="compositionally biased region" description="Basic residues" evidence="1">
    <location>
        <begin position="644"/>
        <end position="661"/>
    </location>
</feature>
<feature type="region of interest" description="Disordered" evidence="1">
    <location>
        <begin position="366"/>
        <end position="393"/>
    </location>
</feature>
<accession>A0A0N4TLV2</accession>
<feature type="compositionally biased region" description="Basic and acidic residues" evidence="1">
    <location>
        <begin position="761"/>
        <end position="782"/>
    </location>
</feature>
<evidence type="ECO:0000313" key="4">
    <source>
        <dbReference type="Proteomes" id="UP000278627"/>
    </source>
</evidence>
<evidence type="ECO:0000256" key="1">
    <source>
        <dbReference type="SAM" id="MobiDB-lite"/>
    </source>
</evidence>
<feature type="compositionally biased region" description="Low complexity" evidence="1">
    <location>
        <begin position="377"/>
        <end position="388"/>
    </location>
</feature>
<feature type="compositionally biased region" description="Pro residues" evidence="1">
    <location>
        <begin position="23"/>
        <end position="36"/>
    </location>
</feature>
<keyword evidence="4" id="KW-1185">Reference proteome</keyword>
<dbReference type="GO" id="GO:0003779">
    <property type="term" value="F:actin binding"/>
    <property type="evidence" value="ECO:0007669"/>
    <property type="project" value="InterPro"/>
</dbReference>
<feature type="compositionally biased region" description="Basic and acidic residues" evidence="1">
    <location>
        <begin position="692"/>
        <end position="701"/>
    </location>
</feature>
<feature type="compositionally biased region" description="Low complexity" evidence="1">
    <location>
        <begin position="807"/>
        <end position="822"/>
    </location>
</feature>
<sequence>MYLARPVQMGQHSLARNTSKSRAPPPPPAAPPPPELPQKLKPKSKPAPQLVTVKPVFDRDKLLDEVRCGVQLRHTLTNDKSAPTGVGRVRSGGYSPPPDSVASTSTYNSRPDAKKPVFYGKNIENTDVPLVPPAPPPPKAPPAVALLKLGGGANFDRDKLLNEIHGGVQLRKTVTNDRSAPIGVGTVRNDLSRAASPIPETAVLSNSATHLDVTSVPPPPVPPPPSPDFLSSQVHQNKIVKPVTNPALLKLGGKQPIDRDALLASIRGGVKLRKVETNDRSSPFPVSRDVSPDHHAPLEPVMAPPPPPLLVPPPPPIPSAEPIRRSRSPKPALMKLGGKVTVDRDELLRSIRQGVKLRKTVTNDKSSAIINDDDSGVRSPGRSSPSTSNYEDDVYCSQSLSDLSSIGTSRFSSLSNIPPEKSNDLYFASPVVPEASGRLGATSTSHSSSSTKSPLNLLPLINVSIDVVNYDDEDIVECEPETITLQLPEKRKADECYSSPIPTRKQIEAEIPAGSARDRIKMFGGSDREASHSPVQSLNRCRKLDGEVDSNEFGISRMRKLFGDTTVEQPTVSASSTRHTEEHEQAMATANESSIRKMVRKFSTDDDTNKASQPIWCQKKGEKMVEEEKKIPPIKQKTSNTKSSMRKKSGTKGSKLRRKSSVKNEQPIATSKKTYAAPARADEIILADQSSEPEKEVEGRNNHLIRAVPKVDISKFKERFENPPEAHLTSEEAVKPGRIKKPPWIKDDESQPPPSSLGIIRKAEEPCRSSRKKAVESDEMKNSSKTTTITKPIHKQNSLDYEESSESLHTSTSTRNGSTGTSKKIASGLKKNDKISPLIKSSKKDIINASIVEEETTIPTREGVGPYRYTRKISATDKKPVMKKNSINSKETSAFNSGNLLNSIPKPFGTNFSTTGQTTTIGVDDKKDESKVASNNRHFVSKNKIQSKASVDREHDEVFDDKTSINSLNTKTTSERIDGIHYANVGVAVTKVYAVPINNISWNHSDNGHFMSTPSLNNGNTYGNLKQNNNYCISSTTTKTKSCKYPDNLRKYQSYTQQQQKLSLPPREYNGMIGRAHRVIVGVSESHSKMTTISKSFQQRSFDDNIPIACQQQQQQQQKQKKKHEQQQDEHHLFHQNYRFQIDLENDQEPLRIVHR</sequence>
<dbReference type="SMART" id="SM00246">
    <property type="entry name" value="WH2"/>
    <property type="match status" value="4"/>
</dbReference>
<evidence type="ECO:0000313" key="3">
    <source>
        <dbReference type="EMBL" id="VDN90535.1"/>
    </source>
</evidence>
<feature type="domain" description="WH2" evidence="2">
    <location>
        <begin position="58"/>
        <end position="75"/>
    </location>
</feature>
<feature type="domain" description="WH2" evidence="2">
    <location>
        <begin position="258"/>
        <end position="275"/>
    </location>
</feature>
<feature type="region of interest" description="Disordered" evidence="1">
    <location>
        <begin position="617"/>
        <end position="828"/>
    </location>
</feature>
<feature type="region of interest" description="Disordered" evidence="1">
    <location>
        <begin position="1"/>
        <end position="113"/>
    </location>
</feature>
<feature type="compositionally biased region" description="Polar residues" evidence="1">
    <location>
        <begin position="663"/>
        <end position="673"/>
    </location>
</feature>
<dbReference type="PANTHER" id="PTHR45691:SF6">
    <property type="entry name" value="PROTEIN DIAPHANOUS"/>
    <property type="match status" value="1"/>
</dbReference>
<proteinExistence type="predicted"/>
<dbReference type="InterPro" id="IPR051412">
    <property type="entry name" value="Formin_Homology_Diaphanous_sf"/>
</dbReference>
<dbReference type="GO" id="GO:0030041">
    <property type="term" value="P:actin filament polymerization"/>
    <property type="evidence" value="ECO:0007669"/>
    <property type="project" value="TreeGrafter"/>
</dbReference>
<gene>
    <name evidence="3" type="ORF">BPAG_LOCUS9349</name>
</gene>
<feature type="region of interest" description="Disordered" evidence="1">
    <location>
        <begin position="277"/>
        <end position="332"/>
    </location>
</feature>
<evidence type="ECO:0000259" key="2">
    <source>
        <dbReference type="PROSITE" id="PS51082"/>
    </source>
</evidence>
<dbReference type="PROSITE" id="PS51082">
    <property type="entry name" value="WH2"/>
    <property type="match status" value="4"/>
</dbReference>
<reference evidence="3 4" key="2">
    <citation type="submission" date="2018-11" db="EMBL/GenBank/DDBJ databases">
        <authorList>
            <consortium name="Pathogen Informatics"/>
        </authorList>
    </citation>
    <scope>NUCLEOTIDE SEQUENCE [LARGE SCALE GENOMIC DNA]</scope>
</reference>
<feature type="compositionally biased region" description="Pro residues" evidence="1">
    <location>
        <begin position="302"/>
        <end position="319"/>
    </location>
</feature>
<feature type="domain" description="WH2" evidence="2">
    <location>
        <begin position="343"/>
        <end position="360"/>
    </location>
</feature>
<feature type="compositionally biased region" description="Basic and acidic residues" evidence="1">
    <location>
        <begin position="619"/>
        <end position="631"/>
    </location>
</feature>
<name>A0A0N4TLV2_BRUPA</name>
<dbReference type="Proteomes" id="UP000278627">
    <property type="component" value="Unassembled WGS sequence"/>
</dbReference>
<organism evidence="5">
    <name type="scientific">Brugia pahangi</name>
    <name type="common">Filarial nematode worm</name>
    <dbReference type="NCBI Taxonomy" id="6280"/>
    <lineage>
        <taxon>Eukaryota</taxon>
        <taxon>Metazoa</taxon>
        <taxon>Ecdysozoa</taxon>
        <taxon>Nematoda</taxon>
        <taxon>Chromadorea</taxon>
        <taxon>Rhabditida</taxon>
        <taxon>Spirurina</taxon>
        <taxon>Spiruromorpha</taxon>
        <taxon>Filarioidea</taxon>
        <taxon>Onchocercidae</taxon>
        <taxon>Brugia</taxon>
    </lineage>
</organism>
<dbReference type="STRING" id="6280.A0A0N4TLV2"/>
<feature type="compositionally biased region" description="Polar residues" evidence="1">
    <location>
        <begin position="10"/>
        <end position="21"/>
    </location>
</feature>
<evidence type="ECO:0000313" key="5">
    <source>
        <dbReference type="WBParaSite" id="BPAG_0000938701-mRNA-1"/>
    </source>
</evidence>